<gene>
    <name evidence="1" type="ORF">CYMTET_12389</name>
</gene>
<organism evidence="1 2">
    <name type="scientific">Cymbomonas tetramitiformis</name>
    <dbReference type="NCBI Taxonomy" id="36881"/>
    <lineage>
        <taxon>Eukaryota</taxon>
        <taxon>Viridiplantae</taxon>
        <taxon>Chlorophyta</taxon>
        <taxon>Pyramimonadophyceae</taxon>
        <taxon>Pyramimonadales</taxon>
        <taxon>Pyramimonadaceae</taxon>
        <taxon>Cymbomonas</taxon>
    </lineage>
</organism>
<protein>
    <submittedName>
        <fullName evidence="1">Uncharacterized protein</fullName>
    </submittedName>
</protein>
<reference evidence="1 2" key="1">
    <citation type="journal article" date="2015" name="Genome Biol. Evol.">
        <title>Comparative Genomics of a Bacterivorous Green Alga Reveals Evolutionary Causalities and Consequences of Phago-Mixotrophic Mode of Nutrition.</title>
        <authorList>
            <person name="Burns J.A."/>
            <person name="Paasch A."/>
            <person name="Narechania A."/>
            <person name="Kim E."/>
        </authorList>
    </citation>
    <scope>NUCLEOTIDE SEQUENCE [LARGE SCALE GENOMIC DNA]</scope>
    <source>
        <strain evidence="1 2">PLY_AMNH</strain>
    </source>
</reference>
<comment type="caution">
    <text evidence="1">The sequence shown here is derived from an EMBL/GenBank/DDBJ whole genome shotgun (WGS) entry which is preliminary data.</text>
</comment>
<accession>A0AAE0GKK4</accession>
<dbReference type="Proteomes" id="UP001190700">
    <property type="component" value="Unassembled WGS sequence"/>
</dbReference>
<evidence type="ECO:0000313" key="1">
    <source>
        <dbReference type="EMBL" id="KAK3279733.1"/>
    </source>
</evidence>
<sequence length="155" mass="16450">MICKGRGTLLGSTARAAGMECTRCRDGVQTLPGCTVRAAGMECRRCRDALLALLGSECSILREGIKYEYEKEGAGAGSDEGRNQEDGTYLFGLDMVDAVVVAGVVDGVQDGVVTLIEFADVPALNAVFSFDGNGGCLANRWRAFVDQADWTRTLG</sequence>
<keyword evidence="2" id="KW-1185">Reference proteome</keyword>
<proteinExistence type="predicted"/>
<name>A0AAE0GKK4_9CHLO</name>
<evidence type="ECO:0000313" key="2">
    <source>
        <dbReference type="Proteomes" id="UP001190700"/>
    </source>
</evidence>
<dbReference type="EMBL" id="LGRX02004696">
    <property type="protein sequence ID" value="KAK3279733.1"/>
    <property type="molecule type" value="Genomic_DNA"/>
</dbReference>
<dbReference type="AlphaFoldDB" id="A0AAE0GKK4"/>